<dbReference type="GO" id="GO:0033389">
    <property type="term" value="P:putrescine biosynthetic process from arginine, via agmatine"/>
    <property type="evidence" value="ECO:0007669"/>
    <property type="project" value="TreeGrafter"/>
</dbReference>
<dbReference type="PROSITE" id="PS51409">
    <property type="entry name" value="ARGINASE_2"/>
    <property type="match status" value="1"/>
</dbReference>
<dbReference type="GO" id="GO:0008783">
    <property type="term" value="F:agmatinase activity"/>
    <property type="evidence" value="ECO:0007669"/>
    <property type="project" value="TreeGrafter"/>
</dbReference>
<name>A0A8J8CMI3_9CYAN</name>
<evidence type="ECO:0000256" key="2">
    <source>
        <dbReference type="ARBA" id="ARBA00022801"/>
    </source>
</evidence>
<keyword evidence="5" id="KW-1185">Reference proteome</keyword>
<comment type="similarity">
    <text evidence="3">Belongs to the arginase family.</text>
</comment>
<dbReference type="Proteomes" id="UP000646053">
    <property type="component" value="Unassembled WGS sequence"/>
</dbReference>
<evidence type="ECO:0000256" key="3">
    <source>
        <dbReference type="PROSITE-ProRule" id="PRU00742"/>
    </source>
</evidence>
<proteinExistence type="inferred from homology"/>
<keyword evidence="1" id="KW-0479">Metal-binding</keyword>
<dbReference type="InterPro" id="IPR023696">
    <property type="entry name" value="Ureohydrolase_dom_sf"/>
</dbReference>
<dbReference type="Pfam" id="PF00491">
    <property type="entry name" value="Arginase"/>
    <property type="match status" value="1"/>
</dbReference>
<dbReference type="SUPFAM" id="SSF52768">
    <property type="entry name" value="Arginase/deacetylase"/>
    <property type="match status" value="1"/>
</dbReference>
<dbReference type="RefSeq" id="WP_162422791.1">
    <property type="nucleotide sequence ID" value="NZ_WVIE01000007.1"/>
</dbReference>
<evidence type="ECO:0000313" key="4">
    <source>
        <dbReference type="EMBL" id="NDJ17297.1"/>
    </source>
</evidence>
<accession>A0A8J8CMI3</accession>
<protein>
    <submittedName>
        <fullName evidence="4">Agmatinase</fullName>
    </submittedName>
</protein>
<dbReference type="CDD" id="cd11593">
    <property type="entry name" value="Agmatinase-like_2"/>
    <property type="match status" value="1"/>
</dbReference>
<dbReference type="PANTHER" id="PTHR11358">
    <property type="entry name" value="ARGINASE/AGMATINASE"/>
    <property type="match status" value="1"/>
</dbReference>
<dbReference type="InterPro" id="IPR006035">
    <property type="entry name" value="Ureohydrolase"/>
</dbReference>
<keyword evidence="2" id="KW-0378">Hydrolase</keyword>
<evidence type="ECO:0000256" key="1">
    <source>
        <dbReference type="ARBA" id="ARBA00022723"/>
    </source>
</evidence>
<dbReference type="Gene3D" id="3.40.800.10">
    <property type="entry name" value="Ureohydrolase domain"/>
    <property type="match status" value="1"/>
</dbReference>
<dbReference type="EMBL" id="WVIE01000007">
    <property type="protein sequence ID" value="NDJ17297.1"/>
    <property type="molecule type" value="Genomic_DNA"/>
</dbReference>
<dbReference type="PANTHER" id="PTHR11358:SF26">
    <property type="entry name" value="GUANIDINO ACID HYDROLASE, MITOCHONDRIAL"/>
    <property type="match status" value="1"/>
</dbReference>
<dbReference type="AlphaFoldDB" id="A0A8J8CMI3"/>
<reference evidence="4" key="1">
    <citation type="submission" date="2019-12" db="EMBL/GenBank/DDBJ databases">
        <title>High-Quality draft genome sequences of three cyanobacteria isolated from the limestone walls of the Old Cathedral of Coimbra.</title>
        <authorList>
            <person name="Tiago I."/>
            <person name="Soares F."/>
            <person name="Portugal A."/>
        </authorList>
    </citation>
    <scope>NUCLEOTIDE SEQUENCE</scope>
    <source>
        <strain evidence="4">A</strain>
    </source>
</reference>
<organism evidence="4 5">
    <name type="scientific">Myxacorys almedinensis A</name>
    <dbReference type="NCBI Taxonomy" id="2690445"/>
    <lineage>
        <taxon>Bacteria</taxon>
        <taxon>Bacillati</taxon>
        <taxon>Cyanobacteriota</taxon>
        <taxon>Cyanophyceae</taxon>
        <taxon>Leptolyngbyales</taxon>
        <taxon>Leptolyngbyaceae</taxon>
        <taxon>Myxacorys</taxon>
        <taxon>Myxacorys almedinensis</taxon>
    </lineage>
</organism>
<comment type="caution">
    <text evidence="4">The sequence shown here is derived from an EMBL/GenBank/DDBJ whole genome shotgun (WGS) entry which is preliminary data.</text>
</comment>
<dbReference type="GO" id="GO:0046872">
    <property type="term" value="F:metal ion binding"/>
    <property type="evidence" value="ECO:0007669"/>
    <property type="project" value="UniProtKB-KW"/>
</dbReference>
<dbReference type="PRINTS" id="PR00116">
    <property type="entry name" value="ARGINASE"/>
</dbReference>
<evidence type="ECO:0000313" key="5">
    <source>
        <dbReference type="Proteomes" id="UP000646053"/>
    </source>
</evidence>
<gene>
    <name evidence="4" type="ORF">GS601_08330</name>
</gene>
<sequence>MATREEILKTFNPNDLGVDNGNLLGLPFDYDSANIIVFGIPWEVTVSYRAGTAAAPQAILAASRQLDIFDFDHPDGWQQGIFMTAISPHLQAKNAALRTEAARLIEHLEQGSAIAENQELAQTLHTLNQECQAMNQWLFEQAQAAMNQGKQVAVMGGDHSVPLGYMQALAERYSDFGILHIDAHADLRDAYEGFQFSHASIMFNALKLPQISKLVQVGIRDVCHDEVEIIERSQGRISAYYDPMLKQKMYAGMSWLDLCQQMVSELPQHVYISFDVDGLDPKLCPNTGTPVPGGLELEQAFCLFREVVQSGRQIIGFDVCEVGDGEWDGNVGARAVYKLCNLMAFSRSGGADGGLSNAALLKPFQYDKMKQGVYRES</sequence>